<dbReference type="AlphaFoldDB" id="A0A1I7XPW7"/>
<evidence type="ECO:0000256" key="1">
    <source>
        <dbReference type="SAM" id="MobiDB-lite"/>
    </source>
</evidence>
<sequence>MEDVPISRGRGRPAAAPADSYSMSGGDSSPYIPLPSTSRRSINKINECITNIEPVILTQRWTVQNSIRADNSLVISCTIELIPDVSRIPCKKVQQSACAITDMVNVSRKHLEDGIHFESYTDC</sequence>
<evidence type="ECO:0000313" key="2">
    <source>
        <dbReference type="Proteomes" id="UP000095283"/>
    </source>
</evidence>
<feature type="region of interest" description="Disordered" evidence="1">
    <location>
        <begin position="1"/>
        <end position="36"/>
    </location>
</feature>
<dbReference type="Proteomes" id="UP000095283">
    <property type="component" value="Unplaced"/>
</dbReference>
<organism evidence="2 3">
    <name type="scientific">Heterorhabditis bacteriophora</name>
    <name type="common">Entomopathogenic nematode worm</name>
    <dbReference type="NCBI Taxonomy" id="37862"/>
    <lineage>
        <taxon>Eukaryota</taxon>
        <taxon>Metazoa</taxon>
        <taxon>Ecdysozoa</taxon>
        <taxon>Nematoda</taxon>
        <taxon>Chromadorea</taxon>
        <taxon>Rhabditida</taxon>
        <taxon>Rhabditina</taxon>
        <taxon>Rhabditomorpha</taxon>
        <taxon>Strongyloidea</taxon>
        <taxon>Heterorhabditidae</taxon>
        <taxon>Heterorhabditis</taxon>
    </lineage>
</organism>
<reference evidence="3" key="1">
    <citation type="submission" date="2016-11" db="UniProtKB">
        <authorList>
            <consortium name="WormBaseParasite"/>
        </authorList>
    </citation>
    <scope>IDENTIFICATION</scope>
</reference>
<keyword evidence="2" id="KW-1185">Reference proteome</keyword>
<protein>
    <submittedName>
        <fullName evidence="3">G protein gamma domain-containing protein</fullName>
    </submittedName>
</protein>
<proteinExistence type="predicted"/>
<dbReference type="WBParaSite" id="Hba_19384">
    <property type="protein sequence ID" value="Hba_19384"/>
    <property type="gene ID" value="Hba_19384"/>
</dbReference>
<name>A0A1I7XPW7_HETBA</name>
<evidence type="ECO:0000313" key="3">
    <source>
        <dbReference type="WBParaSite" id="Hba_19384"/>
    </source>
</evidence>
<accession>A0A1I7XPW7</accession>